<comment type="similarity">
    <text evidence="6">Belongs to the ABC-4 integral membrane protein family.</text>
</comment>
<gene>
    <name evidence="10" type="ORF">CWE13_10515</name>
</gene>
<comment type="subcellular location">
    <subcellularLocation>
        <location evidence="1">Cell membrane</location>
        <topology evidence="1">Multi-pass membrane protein</topology>
    </subcellularLocation>
</comment>
<evidence type="ECO:0000256" key="2">
    <source>
        <dbReference type="ARBA" id="ARBA00022475"/>
    </source>
</evidence>
<proteinExistence type="inferred from homology"/>
<dbReference type="GO" id="GO:0022857">
    <property type="term" value="F:transmembrane transporter activity"/>
    <property type="evidence" value="ECO:0007669"/>
    <property type="project" value="TreeGrafter"/>
</dbReference>
<feature type="transmembrane region" description="Helical" evidence="7">
    <location>
        <begin position="15"/>
        <end position="37"/>
    </location>
</feature>
<dbReference type="InterPro" id="IPR025857">
    <property type="entry name" value="MacB_PCD"/>
</dbReference>
<feature type="transmembrane region" description="Helical" evidence="7">
    <location>
        <begin position="355"/>
        <end position="377"/>
    </location>
</feature>
<dbReference type="OrthoDB" id="5711186at2"/>
<evidence type="ECO:0000256" key="1">
    <source>
        <dbReference type="ARBA" id="ARBA00004651"/>
    </source>
</evidence>
<keyword evidence="3 7" id="KW-0812">Transmembrane</keyword>
<name>A0A432WQL3_9GAMM</name>
<keyword evidence="2" id="KW-1003">Cell membrane</keyword>
<organism evidence="10 11">
    <name type="scientific">Aliidiomarina shirensis</name>
    <dbReference type="NCBI Taxonomy" id="1048642"/>
    <lineage>
        <taxon>Bacteria</taxon>
        <taxon>Pseudomonadati</taxon>
        <taxon>Pseudomonadota</taxon>
        <taxon>Gammaproteobacteria</taxon>
        <taxon>Alteromonadales</taxon>
        <taxon>Idiomarinaceae</taxon>
        <taxon>Aliidiomarina</taxon>
    </lineage>
</organism>
<dbReference type="Proteomes" id="UP000286934">
    <property type="component" value="Unassembled WGS sequence"/>
</dbReference>
<evidence type="ECO:0000259" key="9">
    <source>
        <dbReference type="Pfam" id="PF12704"/>
    </source>
</evidence>
<dbReference type="Pfam" id="PF12704">
    <property type="entry name" value="MacB_PCD"/>
    <property type="match status" value="1"/>
</dbReference>
<dbReference type="AlphaFoldDB" id="A0A432WQL3"/>
<dbReference type="InterPro" id="IPR003838">
    <property type="entry name" value="ABC3_permease_C"/>
</dbReference>
<dbReference type="RefSeq" id="WP_126808401.1">
    <property type="nucleotide sequence ID" value="NZ_PIPP01000005.1"/>
</dbReference>
<dbReference type="GO" id="GO:0005886">
    <property type="term" value="C:plasma membrane"/>
    <property type="evidence" value="ECO:0007669"/>
    <property type="project" value="UniProtKB-SubCell"/>
</dbReference>
<evidence type="ECO:0000256" key="7">
    <source>
        <dbReference type="SAM" id="Phobius"/>
    </source>
</evidence>
<comment type="caution">
    <text evidence="10">The sequence shown here is derived from an EMBL/GenBank/DDBJ whole genome shotgun (WGS) entry which is preliminary data.</text>
</comment>
<evidence type="ECO:0000259" key="8">
    <source>
        <dbReference type="Pfam" id="PF02687"/>
    </source>
</evidence>
<reference evidence="11" key="1">
    <citation type="journal article" date="2018" name="Front. Microbiol.">
        <title>Genome-Based Analysis Reveals the Taxonomy and Diversity of the Family Idiomarinaceae.</title>
        <authorList>
            <person name="Liu Y."/>
            <person name="Lai Q."/>
            <person name="Shao Z."/>
        </authorList>
    </citation>
    <scope>NUCLEOTIDE SEQUENCE [LARGE SCALE GENOMIC DNA]</scope>
    <source>
        <strain evidence="11">AIS</strain>
    </source>
</reference>
<keyword evidence="5 7" id="KW-0472">Membrane</keyword>
<dbReference type="PANTHER" id="PTHR30572">
    <property type="entry name" value="MEMBRANE COMPONENT OF TRANSPORTER-RELATED"/>
    <property type="match status" value="1"/>
</dbReference>
<evidence type="ECO:0000313" key="10">
    <source>
        <dbReference type="EMBL" id="RUO35967.1"/>
    </source>
</evidence>
<dbReference type="PANTHER" id="PTHR30572:SF4">
    <property type="entry name" value="ABC TRANSPORTER PERMEASE YTRF"/>
    <property type="match status" value="1"/>
</dbReference>
<keyword evidence="11" id="KW-1185">Reference proteome</keyword>
<dbReference type="EMBL" id="PIPP01000005">
    <property type="protein sequence ID" value="RUO35967.1"/>
    <property type="molecule type" value="Genomic_DNA"/>
</dbReference>
<evidence type="ECO:0000313" key="11">
    <source>
        <dbReference type="Proteomes" id="UP000286934"/>
    </source>
</evidence>
<sequence length="394" mass="43113">MSITLLLKSLSQRKVITVLLLVQLTLTLALLSNSVLLSHQAYSLSNQPTGLDLDSTLTVDLNPTDDNLMSQPALGGLIQRQLEALRLIPGVRHASFTNQTPLLPGGMNGNTYVEDQEVTTNIPAVPFNFADPELFDALQMTLIHGRWLTAEDSETDSVVLTETLATQLFGESSKAVGQLINTGTVVGVVADIMYQRFSSDQYYALFFNEKLPSAEHGYSLILNVEKSAIDRVRQQVADVLRQVEAETDVLQVNTLRQLHRRVFQQERGLAILLSALSAMMLLVAMISAYSHALFHGLQQQNEIGIKRALGANKTRILFEVLSESWLTTGFGAILGILASYLLQQQLAKIISLSPLPLWLPVGASVLLLLCVTIATWYPASIATRVSPAHATKAL</sequence>
<keyword evidence="4 7" id="KW-1133">Transmembrane helix</keyword>
<dbReference type="Pfam" id="PF02687">
    <property type="entry name" value="FtsX"/>
    <property type="match status" value="1"/>
</dbReference>
<evidence type="ECO:0000256" key="3">
    <source>
        <dbReference type="ARBA" id="ARBA00022692"/>
    </source>
</evidence>
<evidence type="ECO:0000256" key="5">
    <source>
        <dbReference type="ARBA" id="ARBA00023136"/>
    </source>
</evidence>
<protein>
    <submittedName>
        <fullName evidence="10">Peptide ABC transporter permease</fullName>
    </submittedName>
</protein>
<evidence type="ECO:0000256" key="4">
    <source>
        <dbReference type="ARBA" id="ARBA00022989"/>
    </source>
</evidence>
<dbReference type="InterPro" id="IPR050250">
    <property type="entry name" value="Macrolide_Exporter_MacB"/>
</dbReference>
<feature type="transmembrane region" description="Helical" evidence="7">
    <location>
        <begin position="269"/>
        <end position="289"/>
    </location>
</feature>
<feature type="transmembrane region" description="Helical" evidence="7">
    <location>
        <begin position="325"/>
        <end position="343"/>
    </location>
</feature>
<accession>A0A432WQL3</accession>
<feature type="domain" description="MacB-like periplasmic core" evidence="9">
    <location>
        <begin position="53"/>
        <end position="202"/>
    </location>
</feature>
<feature type="domain" description="ABC3 transporter permease C-terminal" evidence="8">
    <location>
        <begin position="275"/>
        <end position="387"/>
    </location>
</feature>
<evidence type="ECO:0000256" key="6">
    <source>
        <dbReference type="ARBA" id="ARBA00038076"/>
    </source>
</evidence>